<protein>
    <submittedName>
        <fullName evidence="2">GNAT family N-acetyltransferase</fullName>
    </submittedName>
</protein>
<dbReference type="Proteomes" id="UP001501294">
    <property type="component" value="Unassembled WGS sequence"/>
</dbReference>
<dbReference type="Pfam" id="PF13673">
    <property type="entry name" value="Acetyltransf_10"/>
    <property type="match status" value="1"/>
</dbReference>
<keyword evidence="3" id="KW-1185">Reference proteome</keyword>
<comment type="caution">
    <text evidence="2">The sequence shown here is derived from an EMBL/GenBank/DDBJ whole genome shotgun (WGS) entry which is preliminary data.</text>
</comment>
<dbReference type="EMBL" id="BAABFU010000001">
    <property type="protein sequence ID" value="GAA4346576.1"/>
    <property type="molecule type" value="Genomic_DNA"/>
</dbReference>
<evidence type="ECO:0000259" key="1">
    <source>
        <dbReference type="PROSITE" id="PS51186"/>
    </source>
</evidence>
<reference evidence="3" key="1">
    <citation type="journal article" date="2019" name="Int. J. Syst. Evol. Microbiol.">
        <title>The Global Catalogue of Microorganisms (GCM) 10K type strain sequencing project: providing services to taxonomists for standard genome sequencing and annotation.</title>
        <authorList>
            <consortium name="The Broad Institute Genomics Platform"/>
            <consortium name="The Broad Institute Genome Sequencing Center for Infectious Disease"/>
            <person name="Wu L."/>
            <person name="Ma J."/>
        </authorList>
    </citation>
    <scope>NUCLEOTIDE SEQUENCE [LARGE SCALE GENOMIC DNA]</scope>
    <source>
        <strain evidence="3">JCM 17727</strain>
    </source>
</reference>
<dbReference type="RefSeq" id="WP_223576869.1">
    <property type="nucleotide sequence ID" value="NZ_BAABFU010000001.1"/>
</dbReference>
<proteinExistence type="predicted"/>
<organism evidence="2 3">
    <name type="scientific">Kangiella taiwanensis</name>
    <dbReference type="NCBI Taxonomy" id="1079179"/>
    <lineage>
        <taxon>Bacteria</taxon>
        <taxon>Pseudomonadati</taxon>
        <taxon>Pseudomonadota</taxon>
        <taxon>Gammaproteobacteria</taxon>
        <taxon>Kangiellales</taxon>
        <taxon>Kangiellaceae</taxon>
        <taxon>Kangiella</taxon>
    </lineage>
</organism>
<gene>
    <name evidence="2" type="ORF">GCM10023150_08120</name>
</gene>
<evidence type="ECO:0000313" key="3">
    <source>
        <dbReference type="Proteomes" id="UP001501294"/>
    </source>
</evidence>
<sequence>MDSAVSYRAVEESDLSFLKSVYISTRVDELSATDWSQQQIEAFLSMQFEAQHRFYQEQFPSATFEIIQVNHIDAGRLYLDYREDEIRIVDIALLPQFRTSGLGTGILKTIIRNAEEKSLCVRIHVEKNNPALSLYQRLGFKQIGDKGVYWLMEKRTSKQAA</sequence>
<dbReference type="Gene3D" id="3.40.630.30">
    <property type="match status" value="1"/>
</dbReference>
<feature type="domain" description="N-acetyltransferase" evidence="1">
    <location>
        <begin position="5"/>
        <end position="157"/>
    </location>
</feature>
<dbReference type="PROSITE" id="PS51186">
    <property type="entry name" value="GNAT"/>
    <property type="match status" value="1"/>
</dbReference>
<accession>A0ABP8HX91</accession>
<name>A0ABP8HX91_9GAMM</name>
<dbReference type="InterPro" id="IPR016181">
    <property type="entry name" value="Acyl_CoA_acyltransferase"/>
</dbReference>
<dbReference type="SUPFAM" id="SSF55729">
    <property type="entry name" value="Acyl-CoA N-acyltransferases (Nat)"/>
    <property type="match status" value="1"/>
</dbReference>
<evidence type="ECO:0000313" key="2">
    <source>
        <dbReference type="EMBL" id="GAA4346576.1"/>
    </source>
</evidence>
<dbReference type="InterPro" id="IPR000182">
    <property type="entry name" value="GNAT_dom"/>
</dbReference>